<feature type="signal peptide" evidence="1">
    <location>
        <begin position="1"/>
        <end position="29"/>
    </location>
</feature>
<dbReference type="AlphaFoldDB" id="A0A5D2MZD6"/>
<keyword evidence="1" id="KW-0732">Signal</keyword>
<name>A0A5D2MZD6_GOSTO</name>
<evidence type="ECO:0008006" key="4">
    <source>
        <dbReference type="Google" id="ProtNLM"/>
    </source>
</evidence>
<reference evidence="2 3" key="1">
    <citation type="submission" date="2019-07" db="EMBL/GenBank/DDBJ databases">
        <title>WGS assembly of Gossypium tomentosum.</title>
        <authorList>
            <person name="Chen Z.J."/>
            <person name="Sreedasyam A."/>
            <person name="Ando A."/>
            <person name="Song Q."/>
            <person name="De L."/>
            <person name="Hulse-Kemp A."/>
            <person name="Ding M."/>
            <person name="Ye W."/>
            <person name="Kirkbride R."/>
            <person name="Jenkins J."/>
            <person name="Plott C."/>
            <person name="Lovell J."/>
            <person name="Lin Y.-M."/>
            <person name="Vaughn R."/>
            <person name="Liu B."/>
            <person name="Li W."/>
            <person name="Simpson S."/>
            <person name="Scheffler B."/>
            <person name="Saski C."/>
            <person name="Grover C."/>
            <person name="Hu G."/>
            <person name="Conover J."/>
            <person name="Carlson J."/>
            <person name="Shu S."/>
            <person name="Boston L."/>
            <person name="Williams M."/>
            <person name="Peterson D."/>
            <person name="Mcgee K."/>
            <person name="Jones D."/>
            <person name="Wendel J."/>
            <person name="Stelly D."/>
            <person name="Grimwood J."/>
            <person name="Schmutz J."/>
        </authorList>
    </citation>
    <scope>NUCLEOTIDE SEQUENCE [LARGE SCALE GENOMIC DNA]</scope>
    <source>
        <strain evidence="2">7179.01</strain>
    </source>
</reference>
<accession>A0A5D2MZD6</accession>
<keyword evidence="3" id="KW-1185">Reference proteome</keyword>
<sequence length="62" mass="7356">MSAQLFLFFKWRRTAHFFLLHHLLRFSYGRINAGCCNDGSLWLEGLPFFSKLGNFFFCAAFR</sequence>
<evidence type="ECO:0000313" key="2">
    <source>
        <dbReference type="EMBL" id="TYH96628.1"/>
    </source>
</evidence>
<proteinExistence type="predicted"/>
<dbReference type="EMBL" id="CM017621">
    <property type="protein sequence ID" value="TYH96628.1"/>
    <property type="molecule type" value="Genomic_DNA"/>
</dbReference>
<evidence type="ECO:0000313" key="3">
    <source>
        <dbReference type="Proteomes" id="UP000322667"/>
    </source>
</evidence>
<feature type="chain" id="PRO_5022907725" description="Secreted protein" evidence="1">
    <location>
        <begin position="30"/>
        <end position="62"/>
    </location>
</feature>
<evidence type="ECO:0000256" key="1">
    <source>
        <dbReference type="SAM" id="SignalP"/>
    </source>
</evidence>
<protein>
    <recommendedName>
        <fullName evidence="4">Secreted protein</fullName>
    </recommendedName>
</protein>
<dbReference type="Proteomes" id="UP000322667">
    <property type="component" value="Chromosome A12"/>
</dbReference>
<gene>
    <name evidence="2" type="ORF">ES332_A12G190300v1</name>
</gene>
<organism evidence="2 3">
    <name type="scientific">Gossypium tomentosum</name>
    <name type="common">Hawaiian cotton</name>
    <name type="synonym">Gossypium sandvicense</name>
    <dbReference type="NCBI Taxonomy" id="34277"/>
    <lineage>
        <taxon>Eukaryota</taxon>
        <taxon>Viridiplantae</taxon>
        <taxon>Streptophyta</taxon>
        <taxon>Embryophyta</taxon>
        <taxon>Tracheophyta</taxon>
        <taxon>Spermatophyta</taxon>
        <taxon>Magnoliopsida</taxon>
        <taxon>eudicotyledons</taxon>
        <taxon>Gunneridae</taxon>
        <taxon>Pentapetalae</taxon>
        <taxon>rosids</taxon>
        <taxon>malvids</taxon>
        <taxon>Malvales</taxon>
        <taxon>Malvaceae</taxon>
        <taxon>Malvoideae</taxon>
        <taxon>Gossypium</taxon>
    </lineage>
</organism>